<dbReference type="OrthoDB" id="2405038at2759"/>
<feature type="compositionally biased region" description="Basic and acidic residues" evidence="4">
    <location>
        <begin position="71"/>
        <end position="90"/>
    </location>
</feature>
<dbReference type="OMA" id="SHERSIK"/>
<dbReference type="EMBL" id="JEMT01011907">
    <property type="protein sequence ID" value="EXX76673.1"/>
    <property type="molecule type" value="Genomic_DNA"/>
</dbReference>
<comment type="similarity">
    <text evidence="1">Belongs to the FYV7 family.</text>
</comment>
<accession>A0A015NBX2</accession>
<dbReference type="SMR" id="A0A015NBX2"/>
<dbReference type="AlphaFoldDB" id="A0A015NBX2"/>
<sequence>MGNLPKNRTRNSYHNKAKQIRKKLIRKAKIKKDFYKTLVKEGKNLELPTFYREIFDFDTNIEKTFASSLRNESEVEKGRKDQKDNIEIKKSKSNRKSKPNPFYKVFQERERIHREKCAEKESIREERKLYKQKREAYNARRNKTKKKLMKCTYKGQPIMKSRIDHILSKI</sequence>
<feature type="region of interest" description="Disordered" evidence="4">
    <location>
        <begin position="69"/>
        <end position="101"/>
    </location>
</feature>
<evidence type="ECO:0000256" key="4">
    <source>
        <dbReference type="SAM" id="MobiDB-lite"/>
    </source>
</evidence>
<dbReference type="Proteomes" id="UP000022910">
    <property type="component" value="Unassembled WGS sequence"/>
</dbReference>
<dbReference type="Pfam" id="PF08524">
    <property type="entry name" value="rRNA_processing"/>
    <property type="match status" value="1"/>
</dbReference>
<comment type="caution">
    <text evidence="5">The sequence shown here is derived from an EMBL/GenBank/DDBJ whole genome shotgun (WGS) entry which is preliminary data.</text>
</comment>
<evidence type="ECO:0000313" key="6">
    <source>
        <dbReference type="Proteomes" id="UP000022910"/>
    </source>
</evidence>
<dbReference type="InterPro" id="IPR013730">
    <property type="entry name" value="Fyv7/TAP26"/>
</dbReference>
<evidence type="ECO:0000256" key="1">
    <source>
        <dbReference type="ARBA" id="ARBA00006800"/>
    </source>
</evidence>
<name>A0A015NBX2_RHIIW</name>
<organism evidence="5 6">
    <name type="scientific">Rhizophagus irregularis (strain DAOM 197198w)</name>
    <name type="common">Glomus intraradices</name>
    <dbReference type="NCBI Taxonomy" id="1432141"/>
    <lineage>
        <taxon>Eukaryota</taxon>
        <taxon>Fungi</taxon>
        <taxon>Fungi incertae sedis</taxon>
        <taxon>Mucoromycota</taxon>
        <taxon>Glomeromycotina</taxon>
        <taxon>Glomeromycetes</taxon>
        <taxon>Glomerales</taxon>
        <taxon>Glomeraceae</taxon>
        <taxon>Rhizophagus</taxon>
    </lineage>
</organism>
<feature type="coiled-coil region" evidence="3">
    <location>
        <begin position="120"/>
        <end position="147"/>
    </location>
</feature>
<protein>
    <recommendedName>
        <fullName evidence="2">rRNA-processing protein FYV7</fullName>
    </recommendedName>
</protein>
<keyword evidence="3" id="KW-0175">Coiled coil</keyword>
<evidence type="ECO:0000256" key="3">
    <source>
        <dbReference type="SAM" id="Coils"/>
    </source>
</evidence>
<evidence type="ECO:0000256" key="2">
    <source>
        <dbReference type="ARBA" id="ARBA00018780"/>
    </source>
</evidence>
<reference evidence="5 6" key="1">
    <citation type="submission" date="2014-02" db="EMBL/GenBank/DDBJ databases">
        <title>Single nucleus genome sequencing reveals high similarity among nuclei of an endomycorrhizal fungus.</title>
        <authorList>
            <person name="Lin K."/>
            <person name="Geurts R."/>
            <person name="Zhang Z."/>
            <person name="Limpens E."/>
            <person name="Saunders D.G."/>
            <person name="Mu D."/>
            <person name="Pang E."/>
            <person name="Cao H."/>
            <person name="Cha H."/>
            <person name="Lin T."/>
            <person name="Zhou Q."/>
            <person name="Shang Y."/>
            <person name="Li Y."/>
            <person name="Ivanov S."/>
            <person name="Sharma T."/>
            <person name="Velzen R.V."/>
            <person name="Ruijter N.D."/>
            <person name="Aanen D.K."/>
            <person name="Win J."/>
            <person name="Kamoun S."/>
            <person name="Bisseling T."/>
            <person name="Huang S."/>
        </authorList>
    </citation>
    <scope>NUCLEOTIDE SEQUENCE [LARGE SCALE GENOMIC DNA]</scope>
    <source>
        <strain evidence="6">DAOM197198w</strain>
    </source>
</reference>
<dbReference type="HOGENOM" id="CLU_1571450_0_0_1"/>
<evidence type="ECO:0000313" key="5">
    <source>
        <dbReference type="EMBL" id="EXX76673.1"/>
    </source>
</evidence>
<dbReference type="STRING" id="1432141.A0A015NBX2"/>
<proteinExistence type="inferred from homology"/>
<gene>
    <name evidence="5" type="ORF">RirG_030960</name>
</gene>
<keyword evidence="6" id="KW-1185">Reference proteome</keyword>